<dbReference type="Gene3D" id="1.10.132.20">
    <property type="entry name" value="Ribosome-recycling factor"/>
    <property type="match status" value="1"/>
</dbReference>
<evidence type="ECO:0000259" key="5">
    <source>
        <dbReference type="Pfam" id="PF01765"/>
    </source>
</evidence>
<dbReference type="SUPFAM" id="SSF55194">
    <property type="entry name" value="Ribosome recycling factor, RRF"/>
    <property type="match status" value="1"/>
</dbReference>
<dbReference type="Proteomes" id="UP001314796">
    <property type="component" value="Unassembled WGS sequence"/>
</dbReference>
<keyword evidence="3" id="KW-0963">Cytoplasm</keyword>
<comment type="function">
    <text evidence="3">Responsible for the release of ribosomes from messenger RNA at the termination of protein biosynthesis. May increase the efficiency of translation by recycling ribosomes from one round of translation to another.</text>
</comment>
<reference evidence="6 7" key="1">
    <citation type="submission" date="2021-01" db="EMBL/GenBank/DDBJ databases">
        <title>Genomic Encyclopedia of Type Strains, Phase IV (KMG-IV): sequencing the most valuable type-strain genomes for metagenomic binning, comparative biology and taxonomic classification.</title>
        <authorList>
            <person name="Goeker M."/>
        </authorList>
    </citation>
    <scope>NUCLEOTIDE SEQUENCE [LARGE SCALE GENOMIC DNA]</scope>
    <source>
        <strain evidence="6 7">DSM 25890</strain>
    </source>
</reference>
<feature type="coiled-coil region" evidence="4">
    <location>
        <begin position="139"/>
        <end position="173"/>
    </location>
</feature>
<dbReference type="Gene3D" id="3.30.1360.40">
    <property type="match status" value="1"/>
</dbReference>
<comment type="similarity">
    <text evidence="1 3">Belongs to the RRF family.</text>
</comment>
<accession>A0ABS2NL78</accession>
<feature type="domain" description="Ribosome recycling factor" evidence="5">
    <location>
        <begin position="20"/>
        <end position="183"/>
    </location>
</feature>
<dbReference type="PANTHER" id="PTHR20982:SF3">
    <property type="entry name" value="MITOCHONDRIAL RIBOSOME RECYCLING FACTOR PSEUDO 1"/>
    <property type="match status" value="1"/>
</dbReference>
<evidence type="ECO:0000256" key="3">
    <source>
        <dbReference type="HAMAP-Rule" id="MF_00040"/>
    </source>
</evidence>
<dbReference type="InterPro" id="IPR036191">
    <property type="entry name" value="RRF_sf"/>
</dbReference>
<dbReference type="Pfam" id="PF01765">
    <property type="entry name" value="RRF"/>
    <property type="match status" value="1"/>
</dbReference>
<organism evidence="6 7">
    <name type="scientific">Alkaliphilus hydrothermalis</name>
    <dbReference type="NCBI Taxonomy" id="1482730"/>
    <lineage>
        <taxon>Bacteria</taxon>
        <taxon>Bacillati</taxon>
        <taxon>Bacillota</taxon>
        <taxon>Clostridia</taxon>
        <taxon>Peptostreptococcales</taxon>
        <taxon>Natronincolaceae</taxon>
        <taxon>Alkaliphilus</taxon>
    </lineage>
</organism>
<dbReference type="HAMAP" id="MF_00040">
    <property type="entry name" value="RRF"/>
    <property type="match status" value="1"/>
</dbReference>
<keyword evidence="7" id="KW-1185">Reference proteome</keyword>
<comment type="subcellular location">
    <subcellularLocation>
        <location evidence="3">Cytoplasm</location>
    </subcellularLocation>
</comment>
<proteinExistence type="inferred from homology"/>
<gene>
    <name evidence="3" type="primary">frr</name>
    <name evidence="6" type="ORF">JOC73_000201</name>
</gene>
<dbReference type="InterPro" id="IPR002661">
    <property type="entry name" value="Ribosome_recyc_fac"/>
</dbReference>
<evidence type="ECO:0000256" key="2">
    <source>
        <dbReference type="ARBA" id="ARBA00022917"/>
    </source>
</evidence>
<evidence type="ECO:0000313" key="7">
    <source>
        <dbReference type="Proteomes" id="UP001314796"/>
    </source>
</evidence>
<dbReference type="CDD" id="cd00520">
    <property type="entry name" value="RRF"/>
    <property type="match status" value="1"/>
</dbReference>
<keyword evidence="4" id="KW-0175">Coiled coil</keyword>
<dbReference type="PANTHER" id="PTHR20982">
    <property type="entry name" value="RIBOSOME RECYCLING FACTOR"/>
    <property type="match status" value="1"/>
</dbReference>
<evidence type="ECO:0000256" key="4">
    <source>
        <dbReference type="SAM" id="Coils"/>
    </source>
</evidence>
<evidence type="ECO:0000313" key="6">
    <source>
        <dbReference type="EMBL" id="MBM7613693.1"/>
    </source>
</evidence>
<evidence type="ECO:0000256" key="1">
    <source>
        <dbReference type="ARBA" id="ARBA00005912"/>
    </source>
</evidence>
<keyword evidence="2 3" id="KW-0648">Protein biosynthesis</keyword>
<name>A0ABS2NL78_9FIRM</name>
<dbReference type="RefSeq" id="WP_204399975.1">
    <property type="nucleotide sequence ID" value="NZ_JAFBEE010000001.1"/>
</dbReference>
<sequence>MYFDVHKETETKMQKTLSVLKEDLGSIRAGKAHPSMLDKLSVDYYGTVTPVKQLASITSPEPRLLLIQPFDRSAMQSIEKAILISDLGLNPSNDGKVIRLNIPQLTEERRKELAKLVKKTAEEAKVAIRNERRDGNDSLKKMQKDGELTEDELKKAQDEIQKLTDNYIKQIDDLVAKKEKELLEV</sequence>
<dbReference type="NCBIfam" id="TIGR00496">
    <property type="entry name" value="frr"/>
    <property type="match status" value="1"/>
</dbReference>
<protein>
    <recommendedName>
        <fullName evidence="3">Ribosome-recycling factor</fullName>
        <shortName evidence="3">RRF</shortName>
    </recommendedName>
    <alternativeName>
        <fullName evidence="3">Ribosome-releasing factor</fullName>
    </alternativeName>
</protein>
<comment type="caution">
    <text evidence="6">The sequence shown here is derived from an EMBL/GenBank/DDBJ whole genome shotgun (WGS) entry which is preliminary data.</text>
</comment>
<dbReference type="EMBL" id="JAFBEE010000001">
    <property type="protein sequence ID" value="MBM7613693.1"/>
    <property type="molecule type" value="Genomic_DNA"/>
</dbReference>
<dbReference type="InterPro" id="IPR023584">
    <property type="entry name" value="Ribosome_recyc_fac_dom"/>
</dbReference>